<organism evidence="1 2">
    <name type="scientific">Eumeta variegata</name>
    <name type="common">Bagworm moth</name>
    <name type="synonym">Eumeta japonica</name>
    <dbReference type="NCBI Taxonomy" id="151549"/>
    <lineage>
        <taxon>Eukaryota</taxon>
        <taxon>Metazoa</taxon>
        <taxon>Ecdysozoa</taxon>
        <taxon>Arthropoda</taxon>
        <taxon>Hexapoda</taxon>
        <taxon>Insecta</taxon>
        <taxon>Pterygota</taxon>
        <taxon>Neoptera</taxon>
        <taxon>Endopterygota</taxon>
        <taxon>Lepidoptera</taxon>
        <taxon>Glossata</taxon>
        <taxon>Ditrysia</taxon>
        <taxon>Tineoidea</taxon>
        <taxon>Psychidae</taxon>
        <taxon>Oiketicinae</taxon>
        <taxon>Eumeta</taxon>
    </lineage>
</organism>
<dbReference type="AlphaFoldDB" id="A0A4C1YSQ1"/>
<evidence type="ECO:0000313" key="2">
    <source>
        <dbReference type="Proteomes" id="UP000299102"/>
    </source>
</evidence>
<evidence type="ECO:0000313" key="1">
    <source>
        <dbReference type="EMBL" id="GBP79168.1"/>
    </source>
</evidence>
<dbReference type="OrthoDB" id="10053569at2759"/>
<name>A0A4C1YSQ1_EUMVA</name>
<accession>A0A4C1YSQ1</accession>
<gene>
    <name evidence="1" type="ORF">EVAR_62069_1</name>
</gene>
<comment type="caution">
    <text evidence="1">The sequence shown here is derived from an EMBL/GenBank/DDBJ whole genome shotgun (WGS) entry which is preliminary data.</text>
</comment>
<keyword evidence="2" id="KW-1185">Reference proteome</keyword>
<dbReference type="Proteomes" id="UP000299102">
    <property type="component" value="Unassembled WGS sequence"/>
</dbReference>
<reference evidence="1 2" key="1">
    <citation type="journal article" date="2019" name="Commun. Biol.">
        <title>The bagworm genome reveals a unique fibroin gene that provides high tensile strength.</title>
        <authorList>
            <person name="Kono N."/>
            <person name="Nakamura H."/>
            <person name="Ohtoshi R."/>
            <person name="Tomita M."/>
            <person name="Numata K."/>
            <person name="Arakawa K."/>
        </authorList>
    </citation>
    <scope>NUCLEOTIDE SEQUENCE [LARGE SCALE GENOMIC DNA]</scope>
</reference>
<evidence type="ECO:0008006" key="3">
    <source>
        <dbReference type="Google" id="ProtNLM"/>
    </source>
</evidence>
<proteinExistence type="predicted"/>
<protein>
    <recommendedName>
        <fullName evidence="3">Histone-lysine N-methyltransferase SETMAR</fullName>
    </recommendedName>
</protein>
<dbReference type="EMBL" id="BGZK01001403">
    <property type="protein sequence ID" value="GBP79168.1"/>
    <property type="molecule type" value="Genomic_DNA"/>
</dbReference>
<sequence length="182" mass="20945">MGKKLKTGTALPANEDLIGAAVRWRAGRPPAQRQMNEDDWPDVKRYCLFYVERSYAVFWSVNAFVGKSLLQVWTRFECKTINSDLPTADETQARNREKTIGIDKQEGCGFSHNNAKPHTSSATQQILKESGWKVRRSSPTFYETPPGEMKEEKNRHAAAAKRQFHGRFRIQLRERLHLSTYS</sequence>